<name>A0ABW1E956_9ACTN</name>
<organism evidence="2 3">
    <name type="scientific">Streptomyces chlorus</name>
    <dbReference type="NCBI Taxonomy" id="887452"/>
    <lineage>
        <taxon>Bacteria</taxon>
        <taxon>Bacillati</taxon>
        <taxon>Actinomycetota</taxon>
        <taxon>Actinomycetes</taxon>
        <taxon>Kitasatosporales</taxon>
        <taxon>Streptomycetaceae</taxon>
        <taxon>Streptomyces</taxon>
    </lineage>
</organism>
<keyword evidence="1" id="KW-0472">Membrane</keyword>
<accession>A0ABW1E956</accession>
<evidence type="ECO:0000256" key="1">
    <source>
        <dbReference type="SAM" id="Phobius"/>
    </source>
</evidence>
<dbReference type="EMBL" id="JBHSOA010000139">
    <property type="protein sequence ID" value="MFC5857020.1"/>
    <property type="molecule type" value="Genomic_DNA"/>
</dbReference>
<keyword evidence="1" id="KW-1133">Transmembrane helix</keyword>
<sequence>MSTASTRPPEGRYGRSSDERADRTLKIVGAGLAVIMLTLFGWFGYHYVAKNEISGELIGFDLSKTAVQVRLEVHKDAGVEGYCTVRSQAKDGAEVGRADFRFGGDDTRIDKVVTLRTTSPGTSAELLGCHAD</sequence>
<evidence type="ECO:0000313" key="2">
    <source>
        <dbReference type="EMBL" id="MFC5857020.1"/>
    </source>
</evidence>
<keyword evidence="1" id="KW-0812">Transmembrane</keyword>
<keyword evidence="3" id="KW-1185">Reference proteome</keyword>
<dbReference type="Pfam" id="PF14155">
    <property type="entry name" value="DUF4307"/>
    <property type="match status" value="1"/>
</dbReference>
<dbReference type="Proteomes" id="UP001596180">
    <property type="component" value="Unassembled WGS sequence"/>
</dbReference>
<protein>
    <submittedName>
        <fullName evidence="2">DUF4307 domain-containing protein</fullName>
    </submittedName>
</protein>
<feature type="transmembrane region" description="Helical" evidence="1">
    <location>
        <begin position="25"/>
        <end position="45"/>
    </location>
</feature>
<proteinExistence type="predicted"/>
<gene>
    <name evidence="2" type="ORF">ACFPZI_36330</name>
</gene>
<evidence type="ECO:0000313" key="3">
    <source>
        <dbReference type="Proteomes" id="UP001596180"/>
    </source>
</evidence>
<dbReference type="RefSeq" id="WP_381371424.1">
    <property type="nucleotide sequence ID" value="NZ_JBHSOA010000139.1"/>
</dbReference>
<comment type="caution">
    <text evidence="2">The sequence shown here is derived from an EMBL/GenBank/DDBJ whole genome shotgun (WGS) entry which is preliminary data.</text>
</comment>
<reference evidence="3" key="1">
    <citation type="journal article" date="2019" name="Int. J. Syst. Evol. Microbiol.">
        <title>The Global Catalogue of Microorganisms (GCM) 10K type strain sequencing project: providing services to taxonomists for standard genome sequencing and annotation.</title>
        <authorList>
            <consortium name="The Broad Institute Genomics Platform"/>
            <consortium name="The Broad Institute Genome Sequencing Center for Infectious Disease"/>
            <person name="Wu L."/>
            <person name="Ma J."/>
        </authorList>
    </citation>
    <scope>NUCLEOTIDE SEQUENCE [LARGE SCALE GENOMIC DNA]</scope>
    <source>
        <strain evidence="3">JCM 10411</strain>
    </source>
</reference>
<dbReference type="InterPro" id="IPR025443">
    <property type="entry name" value="DUF4307"/>
</dbReference>